<dbReference type="PANTHER" id="PTHR46743:SF2">
    <property type="entry name" value="TEICHOIC ACIDS EXPORT ATP-BINDING PROTEIN TAGH"/>
    <property type="match status" value="1"/>
</dbReference>
<protein>
    <submittedName>
        <fullName evidence="6">Capsule polysaccharide export ATP-binding protein CtrD</fullName>
        <ecNumber evidence="6">3.6.3.38</ecNumber>
    </submittedName>
</protein>
<dbReference type="GO" id="GO:0005524">
    <property type="term" value="F:ATP binding"/>
    <property type="evidence" value="ECO:0007669"/>
    <property type="project" value="UniProtKB-KW"/>
</dbReference>
<dbReference type="Proteomes" id="UP000294360">
    <property type="component" value="Chromosome"/>
</dbReference>
<evidence type="ECO:0000259" key="5">
    <source>
        <dbReference type="PROSITE" id="PS50893"/>
    </source>
</evidence>
<keyword evidence="4 6" id="KW-0067">ATP-binding</keyword>
<dbReference type="KEGG" id="mtun:MTUNDRAET4_4067"/>
<dbReference type="InterPro" id="IPR015860">
    <property type="entry name" value="ABC_transpr_TagH-like"/>
</dbReference>
<dbReference type="InterPro" id="IPR027417">
    <property type="entry name" value="P-loop_NTPase"/>
</dbReference>
<comment type="similarity">
    <text evidence="1">Belongs to the ABC transporter superfamily.</text>
</comment>
<evidence type="ECO:0000256" key="3">
    <source>
        <dbReference type="ARBA" id="ARBA00022741"/>
    </source>
</evidence>
<dbReference type="GO" id="GO:0016020">
    <property type="term" value="C:membrane"/>
    <property type="evidence" value="ECO:0007669"/>
    <property type="project" value="InterPro"/>
</dbReference>
<dbReference type="Gene3D" id="3.40.50.300">
    <property type="entry name" value="P-loop containing nucleotide triphosphate hydrolases"/>
    <property type="match status" value="1"/>
</dbReference>
<organism evidence="6 7">
    <name type="scientific">Methylocella tundrae</name>
    <dbReference type="NCBI Taxonomy" id="227605"/>
    <lineage>
        <taxon>Bacteria</taxon>
        <taxon>Pseudomonadati</taxon>
        <taxon>Pseudomonadota</taxon>
        <taxon>Alphaproteobacteria</taxon>
        <taxon>Hyphomicrobiales</taxon>
        <taxon>Beijerinckiaceae</taxon>
        <taxon>Methylocella</taxon>
    </lineage>
</organism>
<dbReference type="SUPFAM" id="SSF52540">
    <property type="entry name" value="P-loop containing nucleoside triphosphate hydrolases"/>
    <property type="match status" value="1"/>
</dbReference>
<evidence type="ECO:0000313" key="7">
    <source>
        <dbReference type="Proteomes" id="UP000294360"/>
    </source>
</evidence>
<dbReference type="GO" id="GO:0016887">
    <property type="term" value="F:ATP hydrolysis activity"/>
    <property type="evidence" value="ECO:0007669"/>
    <property type="project" value="InterPro"/>
</dbReference>
<evidence type="ECO:0000256" key="1">
    <source>
        <dbReference type="ARBA" id="ARBA00005417"/>
    </source>
</evidence>
<dbReference type="CDD" id="cd03220">
    <property type="entry name" value="ABC_KpsT_Wzt"/>
    <property type="match status" value="1"/>
</dbReference>
<dbReference type="SMART" id="SM00382">
    <property type="entry name" value="AAA"/>
    <property type="match status" value="1"/>
</dbReference>
<dbReference type="Pfam" id="PF00005">
    <property type="entry name" value="ABC_tran"/>
    <property type="match status" value="1"/>
</dbReference>
<feature type="domain" description="ABC transporter" evidence="5">
    <location>
        <begin position="22"/>
        <end position="235"/>
    </location>
</feature>
<reference evidence="6 7" key="1">
    <citation type="submission" date="2019-03" db="EMBL/GenBank/DDBJ databases">
        <authorList>
            <person name="Kox A.R. M."/>
        </authorList>
    </citation>
    <scope>NUCLEOTIDE SEQUENCE [LARGE SCALE GENOMIC DNA]</scope>
    <source>
        <strain evidence="6">MTUNDRAET4 annotated genome</strain>
    </source>
</reference>
<dbReference type="GO" id="GO:0140359">
    <property type="term" value="F:ABC-type transporter activity"/>
    <property type="evidence" value="ECO:0007669"/>
    <property type="project" value="InterPro"/>
</dbReference>
<gene>
    <name evidence="6" type="primary">ctrD</name>
    <name evidence="6" type="ORF">MTUNDRAET4_4067</name>
</gene>
<sequence>MSAEWLRGARRNANMEYEAQMIRLAGVTKIYKTENHRKIVLDNVSYTFDTRYSYGIFGPNGAGKSTLLRLIAGTELPNSGHVKRDITVSWPLGFGGGFHPAMTGRENVKFVSRIYGANTQRVIEFVDYFAELGNYFDMPVGTYSSGMGARLAFGLSMAIDFECYLVDEITAVGDSRFALRARQAFDEKRGRSSMIMVSHDIGTVKAYCERGLVLHRGQLIAFGDLDDAIEFYRKVH</sequence>
<dbReference type="PROSITE" id="PS50893">
    <property type="entry name" value="ABC_TRANSPORTER_2"/>
    <property type="match status" value="1"/>
</dbReference>
<dbReference type="InterPro" id="IPR003439">
    <property type="entry name" value="ABC_transporter-like_ATP-bd"/>
</dbReference>
<proteinExistence type="inferred from homology"/>
<dbReference type="InterPro" id="IPR050683">
    <property type="entry name" value="Bact_Polysacc_Export_ATP-bd"/>
</dbReference>
<dbReference type="InterPro" id="IPR003593">
    <property type="entry name" value="AAA+_ATPase"/>
</dbReference>
<dbReference type="EC" id="3.6.3.38" evidence="6"/>
<accession>A0A4U8Z5U6</accession>
<dbReference type="EMBL" id="LR536450">
    <property type="protein sequence ID" value="VFU10948.1"/>
    <property type="molecule type" value="Genomic_DNA"/>
</dbReference>
<dbReference type="PANTHER" id="PTHR46743">
    <property type="entry name" value="TEICHOIC ACIDS EXPORT ATP-BINDING PROTEIN TAGH"/>
    <property type="match status" value="1"/>
</dbReference>
<dbReference type="AlphaFoldDB" id="A0A4U8Z5U6"/>
<keyword evidence="3" id="KW-0547">Nucleotide-binding</keyword>
<evidence type="ECO:0000313" key="6">
    <source>
        <dbReference type="EMBL" id="VFU10948.1"/>
    </source>
</evidence>
<keyword evidence="2" id="KW-0813">Transport</keyword>
<name>A0A4U8Z5U6_METTU</name>
<evidence type="ECO:0000256" key="4">
    <source>
        <dbReference type="ARBA" id="ARBA00022840"/>
    </source>
</evidence>
<evidence type="ECO:0000256" key="2">
    <source>
        <dbReference type="ARBA" id="ARBA00022448"/>
    </source>
</evidence>
<keyword evidence="6" id="KW-0378">Hydrolase</keyword>